<reference evidence="2" key="1">
    <citation type="submission" date="2020-01" db="EMBL/GenBank/DDBJ databases">
        <title>Development of genomics and gene disruption for Polysphondylium violaceum indicates a role for the polyketide synthase stlB in stalk morphogenesis.</title>
        <authorList>
            <person name="Narita B."/>
            <person name="Kawabe Y."/>
            <person name="Kin K."/>
            <person name="Saito T."/>
            <person name="Gibbs R."/>
            <person name="Kuspa A."/>
            <person name="Muzny D."/>
            <person name="Queller D."/>
            <person name="Richards S."/>
            <person name="Strassman J."/>
            <person name="Sucgang R."/>
            <person name="Worley K."/>
            <person name="Schaap P."/>
        </authorList>
    </citation>
    <scope>NUCLEOTIDE SEQUENCE</scope>
    <source>
        <strain evidence="2">QSvi11</strain>
    </source>
</reference>
<organism evidence="2 3">
    <name type="scientific">Polysphondylium violaceum</name>
    <dbReference type="NCBI Taxonomy" id="133409"/>
    <lineage>
        <taxon>Eukaryota</taxon>
        <taxon>Amoebozoa</taxon>
        <taxon>Evosea</taxon>
        <taxon>Eumycetozoa</taxon>
        <taxon>Dictyostelia</taxon>
        <taxon>Dictyosteliales</taxon>
        <taxon>Dictyosteliaceae</taxon>
        <taxon>Polysphondylium</taxon>
    </lineage>
</organism>
<accession>A0A8J4V6K4</accession>
<dbReference type="EMBL" id="AJWJ01000080">
    <property type="protein sequence ID" value="KAF2075917.1"/>
    <property type="molecule type" value="Genomic_DNA"/>
</dbReference>
<comment type="caution">
    <text evidence="2">The sequence shown here is derived from an EMBL/GenBank/DDBJ whole genome shotgun (WGS) entry which is preliminary data.</text>
</comment>
<protein>
    <recommendedName>
        <fullName evidence="1">C2H2-type domain-containing protein</fullName>
    </recommendedName>
</protein>
<sequence>MMAIETFKILSNNNNCYKKLGGLSIPTSFKNNDFDNLIIKKEDFNNYNNNNNVNVNNRLYNNNITIKKIINNDDEQEFQQEQSFFLNSNNNISNNNIKIENLINENNSNINEDLFNPSNKKYQCQHLNCLETYRWPSGRSHHYKHSHKEECAMGENGTQCLKCVSNRKFKVSTKTKCRHQSCNMLITPKNRSRHERNLKIHSKCPSMCKVCKFPSL</sequence>
<dbReference type="AlphaFoldDB" id="A0A8J4V6K4"/>
<dbReference type="Proteomes" id="UP000695562">
    <property type="component" value="Unassembled WGS sequence"/>
</dbReference>
<dbReference type="PROSITE" id="PS00028">
    <property type="entry name" value="ZINC_FINGER_C2H2_1"/>
    <property type="match status" value="1"/>
</dbReference>
<dbReference type="OrthoDB" id="10657378at2759"/>
<feature type="domain" description="C2H2-type" evidence="1">
    <location>
        <begin position="124"/>
        <end position="147"/>
    </location>
</feature>
<evidence type="ECO:0000313" key="2">
    <source>
        <dbReference type="EMBL" id="KAF2075917.1"/>
    </source>
</evidence>
<gene>
    <name evidence="2" type="ORF">CYY_002765</name>
</gene>
<evidence type="ECO:0000313" key="3">
    <source>
        <dbReference type="Proteomes" id="UP000695562"/>
    </source>
</evidence>
<dbReference type="InterPro" id="IPR013087">
    <property type="entry name" value="Znf_C2H2_type"/>
</dbReference>
<evidence type="ECO:0000259" key="1">
    <source>
        <dbReference type="PROSITE" id="PS00028"/>
    </source>
</evidence>
<name>A0A8J4V6K4_9MYCE</name>
<keyword evidence="3" id="KW-1185">Reference proteome</keyword>
<proteinExistence type="predicted"/>